<feature type="chain" id="PRO_5014950904" description="Tat pathway signal sequence domain protein" evidence="1">
    <location>
        <begin position="33"/>
        <end position="129"/>
    </location>
</feature>
<sequence length="129" mass="13899">MSFAPVRFVSATTLAVALLITGSVATSAPSEAAPRAKKCAVSVSNKNPRQYSTTSVNVSKVGKKAKVSVSVKYKTTTNTKRATANSRGQATVKYNVYRATPNRKVNVKVVATQGKNRWECSTSFTPRKR</sequence>
<reference evidence="2 3" key="1">
    <citation type="submission" date="2017-09" db="EMBL/GenBank/DDBJ databases">
        <title>Bacterial strain isolated from the female urinary microbiota.</title>
        <authorList>
            <person name="Thomas-White K."/>
            <person name="Kumar N."/>
            <person name="Forster S."/>
            <person name="Putonti C."/>
            <person name="Lawley T."/>
            <person name="Wolfe A.J."/>
        </authorList>
    </citation>
    <scope>NUCLEOTIDE SEQUENCE [LARGE SCALE GENOMIC DNA]</scope>
    <source>
        <strain evidence="2 3">UMB1301</strain>
    </source>
</reference>
<dbReference type="RefSeq" id="WP_102238528.1">
    <property type="nucleotide sequence ID" value="NZ_BAAAIM010000004.1"/>
</dbReference>
<proteinExistence type="predicted"/>
<protein>
    <recommendedName>
        <fullName evidence="4">Tat pathway signal sequence domain protein</fullName>
    </recommendedName>
</protein>
<evidence type="ECO:0000256" key="1">
    <source>
        <dbReference type="SAM" id="SignalP"/>
    </source>
</evidence>
<gene>
    <name evidence="2" type="ORF">CJ199_05630</name>
</gene>
<keyword evidence="1" id="KW-0732">Signal</keyword>
<evidence type="ECO:0000313" key="2">
    <source>
        <dbReference type="EMBL" id="PMD05494.1"/>
    </source>
</evidence>
<dbReference type="AlphaFoldDB" id="A0A2N6VMZ7"/>
<feature type="signal peptide" evidence="1">
    <location>
        <begin position="1"/>
        <end position="32"/>
    </location>
</feature>
<dbReference type="EMBL" id="PNHK01000002">
    <property type="protein sequence ID" value="PMD05494.1"/>
    <property type="molecule type" value="Genomic_DNA"/>
</dbReference>
<organism evidence="2 3">
    <name type="scientific">Brevibacterium paucivorans</name>
    <dbReference type="NCBI Taxonomy" id="170994"/>
    <lineage>
        <taxon>Bacteria</taxon>
        <taxon>Bacillati</taxon>
        <taxon>Actinomycetota</taxon>
        <taxon>Actinomycetes</taxon>
        <taxon>Micrococcales</taxon>
        <taxon>Brevibacteriaceae</taxon>
        <taxon>Brevibacterium</taxon>
    </lineage>
</organism>
<name>A0A2N6VMZ7_9MICO</name>
<dbReference type="Proteomes" id="UP000235598">
    <property type="component" value="Unassembled WGS sequence"/>
</dbReference>
<evidence type="ECO:0008006" key="4">
    <source>
        <dbReference type="Google" id="ProtNLM"/>
    </source>
</evidence>
<comment type="caution">
    <text evidence="2">The sequence shown here is derived from an EMBL/GenBank/DDBJ whole genome shotgun (WGS) entry which is preliminary data.</text>
</comment>
<accession>A0A2N6VMZ7</accession>
<evidence type="ECO:0000313" key="3">
    <source>
        <dbReference type="Proteomes" id="UP000235598"/>
    </source>
</evidence>
<dbReference type="OrthoDB" id="4883436at2"/>